<evidence type="ECO:0000313" key="1">
    <source>
        <dbReference type="EMBL" id="RLE52445.1"/>
    </source>
</evidence>
<proteinExistence type="predicted"/>
<dbReference type="PANTHER" id="PTHR40267">
    <property type="entry name" value="BLR3294 PROTEIN"/>
    <property type="match status" value="1"/>
</dbReference>
<dbReference type="GO" id="GO:0016853">
    <property type="term" value="F:isomerase activity"/>
    <property type="evidence" value="ECO:0007669"/>
    <property type="project" value="UniProtKB-KW"/>
</dbReference>
<comment type="caution">
    <text evidence="1">The sequence shown here is derived from an EMBL/GenBank/DDBJ whole genome shotgun (WGS) entry which is preliminary data.</text>
</comment>
<dbReference type="Proteomes" id="UP000269499">
    <property type="component" value="Unassembled WGS sequence"/>
</dbReference>
<dbReference type="AlphaFoldDB" id="A0A497EZ20"/>
<dbReference type="EMBL" id="QMRA01000118">
    <property type="protein sequence ID" value="RLE52445.1"/>
    <property type="molecule type" value="Genomic_DNA"/>
</dbReference>
<dbReference type="Pfam" id="PF17645">
    <property type="entry name" value="Amdase"/>
    <property type="match status" value="1"/>
</dbReference>
<organism evidence="1 2">
    <name type="scientific">Thermoproteota archaeon</name>
    <dbReference type="NCBI Taxonomy" id="2056631"/>
    <lineage>
        <taxon>Archaea</taxon>
        <taxon>Thermoproteota</taxon>
    </lineage>
</organism>
<dbReference type="InterPro" id="IPR026286">
    <property type="entry name" value="MaiA/AMDase"/>
</dbReference>
<accession>A0A497EZ20</accession>
<evidence type="ECO:0000313" key="2">
    <source>
        <dbReference type="Proteomes" id="UP000269499"/>
    </source>
</evidence>
<reference evidence="1 2" key="1">
    <citation type="submission" date="2018-06" db="EMBL/GenBank/DDBJ databases">
        <title>Extensive metabolic versatility and redundancy in microbially diverse, dynamic hydrothermal sediments.</title>
        <authorList>
            <person name="Dombrowski N."/>
            <person name="Teske A."/>
            <person name="Baker B.J."/>
        </authorList>
    </citation>
    <scope>NUCLEOTIDE SEQUENCE [LARGE SCALE GENOMIC DNA]</scope>
    <source>
        <strain evidence="1">B20_G2</strain>
    </source>
</reference>
<dbReference type="Gene3D" id="3.40.50.12500">
    <property type="match status" value="1"/>
</dbReference>
<dbReference type="InterPro" id="IPR053714">
    <property type="entry name" value="Iso_Racemase_Enz_sf"/>
</dbReference>
<protein>
    <submittedName>
        <fullName evidence="1">Maleate cis-trans isomerase</fullName>
    </submittedName>
</protein>
<name>A0A497EZ20_9CREN</name>
<sequence>MPKSIRLGIIVPSSNTTMEYEFNKMKPKNATVHAARMKLKKVTAESLIEMEAEAEKEALKLADAKVDVIAYGCTTGSLVKGADHATKIEQLITKATGTPAIATANAVLRALRELKATKISVATPYIEELDKLEEKFLNANGFKVLKIIGLGIEDNTEIGRLEPQVAYELAMKANVPEAEAIFISCTNFRTIEIIGKLEQELGKPVISSNTATLWNMLRKINFKGKITGYGKLLEKHL</sequence>
<keyword evidence="1" id="KW-0413">Isomerase</keyword>
<dbReference type="PANTHER" id="PTHR40267:SF1">
    <property type="entry name" value="BLR3294 PROTEIN"/>
    <property type="match status" value="1"/>
</dbReference>
<gene>
    <name evidence="1" type="ORF">DRJ26_04755</name>
</gene>
<dbReference type="PIRSF" id="PIRSF015736">
    <property type="entry name" value="MI"/>
    <property type="match status" value="1"/>
</dbReference>